<protein>
    <submittedName>
        <fullName evidence="2">Uncharacterized protein</fullName>
    </submittedName>
</protein>
<organism evidence="2 3">
    <name type="scientific">Azospirillum thermophilum</name>
    <dbReference type="NCBI Taxonomy" id="2202148"/>
    <lineage>
        <taxon>Bacteria</taxon>
        <taxon>Pseudomonadati</taxon>
        <taxon>Pseudomonadota</taxon>
        <taxon>Alphaproteobacteria</taxon>
        <taxon>Rhodospirillales</taxon>
        <taxon>Azospirillaceae</taxon>
        <taxon>Azospirillum</taxon>
    </lineage>
</organism>
<keyword evidence="2" id="KW-0614">Plasmid</keyword>
<dbReference type="RefSeq" id="WP_109334448.1">
    <property type="nucleotide sequence ID" value="NZ_CP029359.1"/>
</dbReference>
<dbReference type="Proteomes" id="UP000245629">
    <property type="component" value="Plasmid unnamed4"/>
</dbReference>
<name>A0A2S2D0J7_9PROT</name>
<evidence type="ECO:0000256" key="1">
    <source>
        <dbReference type="SAM" id="MobiDB-lite"/>
    </source>
</evidence>
<evidence type="ECO:0000313" key="2">
    <source>
        <dbReference type="EMBL" id="AWK90286.1"/>
    </source>
</evidence>
<keyword evidence="3" id="KW-1185">Reference proteome</keyword>
<feature type="compositionally biased region" description="Basic and acidic residues" evidence="1">
    <location>
        <begin position="94"/>
        <end position="103"/>
    </location>
</feature>
<dbReference type="EMBL" id="CP029359">
    <property type="protein sequence ID" value="AWK90286.1"/>
    <property type="molecule type" value="Genomic_DNA"/>
</dbReference>
<sequence>MPSSLPPAAGSLPSGFTSLVERFASSEPVVRALAVGSGPGREALARGLARNPRRPVLVDGGAGSLPNAHEVAEAWLRLRDDPDQPPLALLLDRLEEEGRRREGAAGAEPPSTSAGRSAATSRSC</sequence>
<accession>A0A2S2D0J7</accession>
<gene>
    <name evidence="2" type="ORF">DEW08_30220</name>
</gene>
<geneLocation type="plasmid" evidence="2 3">
    <name>unnamed4</name>
</geneLocation>
<dbReference type="AlphaFoldDB" id="A0A2S2D0J7"/>
<reference evidence="3" key="1">
    <citation type="submission" date="2018-05" db="EMBL/GenBank/DDBJ databases">
        <title>Azospirillum thermophila sp. nov., a novel isolated from hot spring.</title>
        <authorList>
            <person name="Zhao Z."/>
        </authorList>
    </citation>
    <scope>NUCLEOTIDE SEQUENCE [LARGE SCALE GENOMIC DNA]</scope>
    <source>
        <strain evidence="3">CFH 70021</strain>
        <plasmid evidence="3">unnamed4</plasmid>
    </source>
</reference>
<evidence type="ECO:0000313" key="3">
    <source>
        <dbReference type="Proteomes" id="UP000245629"/>
    </source>
</evidence>
<proteinExistence type="predicted"/>
<dbReference type="KEGG" id="azz:DEW08_30220"/>
<feature type="compositionally biased region" description="Low complexity" evidence="1">
    <location>
        <begin position="104"/>
        <end position="124"/>
    </location>
</feature>
<feature type="region of interest" description="Disordered" evidence="1">
    <location>
        <begin position="94"/>
        <end position="124"/>
    </location>
</feature>